<dbReference type="EMBL" id="UAWQ01000020">
    <property type="protein sequence ID" value="SQC59795.1"/>
    <property type="molecule type" value="Genomic_DNA"/>
</dbReference>
<dbReference type="PANTHER" id="PTHR37839">
    <property type="entry name" value="NA(+)-TRANSLOCATING NADH-QUINONE REDUCTASE SUBUNIT A"/>
    <property type="match status" value="1"/>
</dbReference>
<proteinExistence type="predicted"/>
<reference evidence="1 2" key="1">
    <citation type="submission" date="2018-06" db="EMBL/GenBank/DDBJ databases">
        <authorList>
            <consortium name="Pathogen Informatics"/>
            <person name="Doyle S."/>
        </authorList>
    </citation>
    <scope>NUCLEOTIDE SEQUENCE [LARGE SCALE GENOMIC DNA]</scope>
    <source>
        <strain evidence="1 2">NCTC13465</strain>
    </source>
</reference>
<accession>A0A2X3GN40</accession>
<sequence>MGPHAFPWGASILQVSVVKEGAGKRALRLGDAGQREILDYPHHAGAISSSASAFIFPTDTNGGERAMVPIGNYERVMPLDILPTILLRDLLAGDTDSAQALGCLELDEEDLALCTYVCPGKYEYGPALRSVLTRIEQEG</sequence>
<dbReference type="InterPro" id="IPR008703">
    <property type="entry name" value="NqrA"/>
</dbReference>
<dbReference type="EC" id="1.6.5.-" evidence="1"/>
<dbReference type="Proteomes" id="UP000251721">
    <property type="component" value="Unassembled WGS sequence"/>
</dbReference>
<keyword evidence="1" id="KW-0560">Oxidoreductase</keyword>
<evidence type="ECO:0000313" key="1">
    <source>
        <dbReference type="EMBL" id="SQC59795.1"/>
    </source>
</evidence>
<dbReference type="AlphaFoldDB" id="A0A2X3GN40"/>
<dbReference type="PANTHER" id="PTHR37839:SF1">
    <property type="entry name" value="NA(+)-TRANSLOCATING NADH-QUINONE REDUCTASE SUBUNIT A"/>
    <property type="match status" value="1"/>
</dbReference>
<name>A0A2X3GN40_KLEPN</name>
<organism evidence="1 2">
    <name type="scientific">Klebsiella pneumoniae</name>
    <dbReference type="NCBI Taxonomy" id="573"/>
    <lineage>
        <taxon>Bacteria</taxon>
        <taxon>Pseudomonadati</taxon>
        <taxon>Pseudomonadota</taxon>
        <taxon>Gammaproteobacteria</taxon>
        <taxon>Enterobacterales</taxon>
        <taxon>Enterobacteriaceae</taxon>
        <taxon>Klebsiella/Raoultella group</taxon>
        <taxon>Klebsiella</taxon>
        <taxon>Klebsiella pneumoniae complex</taxon>
    </lineage>
</organism>
<dbReference type="GO" id="GO:0016655">
    <property type="term" value="F:oxidoreductase activity, acting on NAD(P)H, quinone or similar compound as acceptor"/>
    <property type="evidence" value="ECO:0007669"/>
    <property type="project" value="InterPro"/>
</dbReference>
<gene>
    <name evidence="1" type="primary">nqrA_2</name>
    <name evidence="1" type="ORF">NCTC13465_06205</name>
</gene>
<protein>
    <submittedName>
        <fullName evidence="1">Na(+)-translocating NADH-quinone reductase subunit A</fullName>
        <ecNumber evidence="1">1.6.5.-</ecNumber>
    </submittedName>
</protein>
<evidence type="ECO:0000313" key="2">
    <source>
        <dbReference type="Proteomes" id="UP000251721"/>
    </source>
</evidence>
<dbReference type="GO" id="GO:0006814">
    <property type="term" value="P:sodium ion transport"/>
    <property type="evidence" value="ECO:0007669"/>
    <property type="project" value="InterPro"/>
</dbReference>